<evidence type="ECO:0000256" key="2">
    <source>
        <dbReference type="SAM" id="Phobius"/>
    </source>
</evidence>
<accession>A0A060LY06</accession>
<dbReference type="STRING" id="1246626.BleG1_0074"/>
<keyword evidence="5" id="KW-1185">Reference proteome</keyword>
<dbReference type="eggNOG" id="COG0860">
    <property type="taxonomic scope" value="Bacteria"/>
</dbReference>
<dbReference type="Proteomes" id="UP000027142">
    <property type="component" value="Chromosome"/>
</dbReference>
<dbReference type="GO" id="GO:0008745">
    <property type="term" value="F:N-acetylmuramoyl-L-alanine amidase activity"/>
    <property type="evidence" value="ECO:0007669"/>
    <property type="project" value="InterPro"/>
</dbReference>
<evidence type="ECO:0000256" key="1">
    <source>
        <dbReference type="ARBA" id="ARBA00022801"/>
    </source>
</evidence>
<dbReference type="Gene3D" id="3.40.630.40">
    <property type="entry name" value="Zn-dependent exopeptidases"/>
    <property type="match status" value="1"/>
</dbReference>
<protein>
    <submittedName>
        <fullName evidence="4">Germination-specific N-acetylmuramoyl-L-alanine amidase</fullName>
    </submittedName>
</protein>
<keyword evidence="1" id="KW-0378">Hydrolase</keyword>
<dbReference type="InterPro" id="IPR002508">
    <property type="entry name" value="MurNAc-LAA_cat"/>
</dbReference>
<sequence length="242" mass="27247">MKRYQIILITTGLMMAIILLWARFDAGTEDSTTWHLPLSGKVIVLDPGHGGMDGGASSKEGVLEKEVTLEVSIKLRDYLQEAGALVLMTREEDVDLANEGTKKIKHRKTEDLKKRVEMVNESDADFFISVHMNAIPSPKWRGAQTFYHLKNKQNEDLAVFIQEEMKRNLENTNRYAKPIHHVYLLKQATIPGALIEAGFLSNPEEALLLETDDYQQKMAASIYEGILRFASGEKAPAANPYE</sequence>
<dbReference type="PANTHER" id="PTHR30404:SF0">
    <property type="entry name" value="N-ACETYLMURAMOYL-L-ALANINE AMIDASE AMIC"/>
    <property type="match status" value="1"/>
</dbReference>
<evidence type="ECO:0000259" key="3">
    <source>
        <dbReference type="SMART" id="SM00646"/>
    </source>
</evidence>
<dbReference type="PANTHER" id="PTHR30404">
    <property type="entry name" value="N-ACETYLMURAMOYL-L-ALANINE AMIDASE"/>
    <property type="match status" value="1"/>
</dbReference>
<keyword evidence="2" id="KW-0472">Membrane</keyword>
<dbReference type="AlphaFoldDB" id="A0A060LY06"/>
<reference evidence="4 5" key="1">
    <citation type="journal article" date="2014" name="Gene">
        <title>A comparative genomic analysis of the alkalitolerant soil bacterium Bacillus lehensis G1.</title>
        <authorList>
            <person name="Noor Y.M."/>
            <person name="Samsulrizal N.H."/>
            <person name="Jema'on N.A."/>
            <person name="Low K.O."/>
            <person name="Ramli A.N."/>
            <person name="Alias N.I."/>
            <person name="Damis S.I."/>
            <person name="Fuzi S.F."/>
            <person name="Isa M.N."/>
            <person name="Murad A.M."/>
            <person name="Raih M.F."/>
            <person name="Bakar F.D."/>
            <person name="Najimudin N."/>
            <person name="Mahadi N.M."/>
            <person name="Illias R.M."/>
        </authorList>
    </citation>
    <scope>NUCLEOTIDE SEQUENCE [LARGE SCALE GENOMIC DNA]</scope>
    <source>
        <strain evidence="4 5">G1</strain>
    </source>
</reference>
<dbReference type="RefSeq" id="WP_038475847.1">
    <property type="nucleotide sequence ID" value="NZ_CP003923.1"/>
</dbReference>
<dbReference type="HOGENOM" id="CLU_014322_7_0_9"/>
<dbReference type="NCBIfam" id="TIGR02883">
    <property type="entry name" value="spore_cwlD"/>
    <property type="match status" value="1"/>
</dbReference>
<feature type="domain" description="MurNAc-LAA" evidence="3">
    <location>
        <begin position="116"/>
        <end position="227"/>
    </location>
</feature>
<dbReference type="InterPro" id="IPR014234">
    <property type="entry name" value="Spore_CwlD"/>
</dbReference>
<dbReference type="SMART" id="SM00646">
    <property type="entry name" value="Ami_3"/>
    <property type="match status" value="1"/>
</dbReference>
<dbReference type="GO" id="GO:0009253">
    <property type="term" value="P:peptidoglycan catabolic process"/>
    <property type="evidence" value="ECO:0007669"/>
    <property type="project" value="InterPro"/>
</dbReference>
<organism evidence="4 5">
    <name type="scientific">Shouchella lehensis G1</name>
    <dbReference type="NCBI Taxonomy" id="1246626"/>
    <lineage>
        <taxon>Bacteria</taxon>
        <taxon>Bacillati</taxon>
        <taxon>Bacillota</taxon>
        <taxon>Bacilli</taxon>
        <taxon>Bacillales</taxon>
        <taxon>Bacillaceae</taxon>
        <taxon>Shouchella</taxon>
    </lineage>
</organism>
<dbReference type="SUPFAM" id="SSF53187">
    <property type="entry name" value="Zn-dependent exopeptidases"/>
    <property type="match status" value="1"/>
</dbReference>
<dbReference type="CDD" id="cd02696">
    <property type="entry name" value="MurNAc-LAA"/>
    <property type="match status" value="1"/>
</dbReference>
<evidence type="ECO:0000313" key="5">
    <source>
        <dbReference type="Proteomes" id="UP000027142"/>
    </source>
</evidence>
<dbReference type="Pfam" id="PF01520">
    <property type="entry name" value="Amidase_3"/>
    <property type="match status" value="1"/>
</dbReference>
<name>A0A060LY06_9BACI</name>
<proteinExistence type="predicted"/>
<dbReference type="EMBL" id="CP003923">
    <property type="protein sequence ID" value="AIC92694.1"/>
    <property type="molecule type" value="Genomic_DNA"/>
</dbReference>
<gene>
    <name evidence="4" type="ORF">BleG1_0074</name>
</gene>
<keyword evidence="2" id="KW-0812">Transmembrane</keyword>
<dbReference type="InterPro" id="IPR050695">
    <property type="entry name" value="N-acetylmuramoyl_amidase_3"/>
</dbReference>
<dbReference type="PATRIC" id="fig|1246626.3.peg.71"/>
<feature type="transmembrane region" description="Helical" evidence="2">
    <location>
        <begin position="7"/>
        <end position="24"/>
    </location>
</feature>
<dbReference type="OrthoDB" id="9806267at2"/>
<keyword evidence="2" id="KW-1133">Transmembrane helix</keyword>
<dbReference type="KEGG" id="ble:BleG1_0074"/>
<evidence type="ECO:0000313" key="4">
    <source>
        <dbReference type="EMBL" id="AIC92694.1"/>
    </source>
</evidence>
<dbReference type="GO" id="GO:0030288">
    <property type="term" value="C:outer membrane-bounded periplasmic space"/>
    <property type="evidence" value="ECO:0007669"/>
    <property type="project" value="TreeGrafter"/>
</dbReference>